<protein>
    <submittedName>
        <fullName evidence="3">Uncharacterized protein</fullName>
    </submittedName>
</protein>
<dbReference type="Proteomes" id="UP000515680">
    <property type="component" value="Chromosome"/>
</dbReference>
<proteinExistence type="predicted"/>
<feature type="compositionally biased region" description="Polar residues" evidence="2">
    <location>
        <begin position="8"/>
        <end position="20"/>
    </location>
</feature>
<reference evidence="3 4" key="1">
    <citation type="submission" date="2019-12" db="EMBL/GenBank/DDBJ databases">
        <title>complete genome sequences of Pseudomonas putida str. WP8-W18-CRE-01 isolated from wastewater treatment plant effluent.</title>
        <authorList>
            <person name="Sekizuka T."/>
            <person name="Itokawa K."/>
            <person name="Yatsu K."/>
            <person name="Inamine Y."/>
            <person name="Kuroda M."/>
        </authorList>
    </citation>
    <scope>NUCLEOTIDE SEQUENCE [LARGE SCALE GENOMIC DNA]</scope>
    <source>
        <strain evidence="3 4">WP8-W18-CRE-01</strain>
    </source>
</reference>
<accession>A0A6S5TQM8</accession>
<keyword evidence="1" id="KW-0175">Coiled coil</keyword>
<gene>
    <name evidence="3" type="ORF">WP8W18C01_27640</name>
</gene>
<feature type="compositionally biased region" description="Low complexity" evidence="2">
    <location>
        <begin position="46"/>
        <end position="56"/>
    </location>
</feature>
<sequence length="147" mass="15175">MVGITGINIASPSLATTTQAGEADKTEQGKATGVQVDLSGLRDTTQAKQAKQAKQAESAEDSGEPPHIKQLREMIKKLQKQLAEEQKQLAQLAAQNMDETSKLAAITAKQASIATISGEIQAATAQLLEALSKTGGSSAGGMVSTQA</sequence>
<evidence type="ECO:0000256" key="1">
    <source>
        <dbReference type="SAM" id="Coils"/>
    </source>
</evidence>
<organism evidence="3 4">
    <name type="scientific">Pseudomonas putida</name>
    <name type="common">Arthrobacter siderocapsulatus</name>
    <dbReference type="NCBI Taxonomy" id="303"/>
    <lineage>
        <taxon>Bacteria</taxon>
        <taxon>Pseudomonadati</taxon>
        <taxon>Pseudomonadota</taxon>
        <taxon>Gammaproteobacteria</taxon>
        <taxon>Pseudomonadales</taxon>
        <taxon>Pseudomonadaceae</taxon>
        <taxon>Pseudomonas</taxon>
    </lineage>
</organism>
<dbReference type="EMBL" id="AP022227">
    <property type="protein sequence ID" value="BBT40423.1"/>
    <property type="molecule type" value="Genomic_DNA"/>
</dbReference>
<name>A0A6S5TQM8_PSEPU</name>
<evidence type="ECO:0000256" key="2">
    <source>
        <dbReference type="SAM" id="MobiDB-lite"/>
    </source>
</evidence>
<evidence type="ECO:0000313" key="3">
    <source>
        <dbReference type="EMBL" id="BBT40423.1"/>
    </source>
</evidence>
<feature type="region of interest" description="Disordered" evidence="2">
    <location>
        <begin position="1"/>
        <end position="68"/>
    </location>
</feature>
<evidence type="ECO:0000313" key="4">
    <source>
        <dbReference type="Proteomes" id="UP000515680"/>
    </source>
</evidence>
<dbReference type="AlphaFoldDB" id="A0A6S5TQM8"/>
<dbReference type="RefSeq" id="WP_182815293.1">
    <property type="nucleotide sequence ID" value="NZ_AP022227.1"/>
</dbReference>
<feature type="coiled-coil region" evidence="1">
    <location>
        <begin position="68"/>
        <end position="102"/>
    </location>
</feature>